<keyword evidence="6 7" id="KW-0472">Membrane</keyword>
<dbReference type="GO" id="GO:0005886">
    <property type="term" value="C:plasma membrane"/>
    <property type="evidence" value="ECO:0007669"/>
    <property type="project" value="TreeGrafter"/>
</dbReference>
<feature type="transmembrane region" description="Helical" evidence="8">
    <location>
        <begin position="291"/>
        <end position="315"/>
    </location>
</feature>
<accession>A0A934KH88</accession>
<feature type="transmembrane region" description="Helical" evidence="8">
    <location>
        <begin position="362"/>
        <end position="385"/>
    </location>
</feature>
<feature type="transmembrane region" description="Helical" evidence="8">
    <location>
        <begin position="209"/>
        <end position="229"/>
    </location>
</feature>
<evidence type="ECO:0000313" key="10">
    <source>
        <dbReference type="Proteomes" id="UP000620075"/>
    </source>
</evidence>
<sequence length="498" mass="51700">MAAELEVPAGTALQVEQNGINVIDERERKGRPFDLFWPWCAANISVLGISYGSFLLGFGVSFWQATVAGVVGTALSFLLVGYISLAGKRGSAPTMVLSRATYGVRGGALPAALSYILLVGWETVLVSLATLATATVFGRLGAGGGNTTKIVAFVVVAAVVVAAGIFGFDLIMRLQTVLTVGLAILTVGYVALTFQHIHRDKVAALPGGSWQAVLGALIFAATGFGLGWVNSGGDYSRYLPRTSSSRGVVGWTTFGASVAPVILIVLGLLLAGSDAKLNQAIGSDPIGALTALLPTWYLIPFAVVAIGGLIGGAALDIYSSGLALLTLGLRVPRWVAAGVDGVIMILGTIYVVWFASSFIGPFQGFLITLGVPISAWCGVFLADLLSRRTDYADAELYRVGGRYGAVNPVAIGVTVVATLLGWGLVTNTFAGALSWQGYLLEPLHLGPKLNGQWSSANLGVLVAIAVGFAGQYLLGRSRLRAQDLGRAPGGAWPGSEDR</sequence>
<dbReference type="Pfam" id="PF02133">
    <property type="entry name" value="Transp_cyt_pur"/>
    <property type="match status" value="1"/>
</dbReference>
<evidence type="ECO:0000256" key="2">
    <source>
        <dbReference type="ARBA" id="ARBA00008974"/>
    </source>
</evidence>
<feature type="transmembrane region" description="Helical" evidence="8">
    <location>
        <begin position="150"/>
        <end position="170"/>
    </location>
</feature>
<evidence type="ECO:0000313" key="9">
    <source>
        <dbReference type="EMBL" id="MBJ7604645.1"/>
    </source>
</evidence>
<reference evidence="9 10" key="1">
    <citation type="submission" date="2020-10" db="EMBL/GenBank/DDBJ databases">
        <title>Ca. Dormibacterota MAGs.</title>
        <authorList>
            <person name="Montgomery K."/>
        </authorList>
    </citation>
    <scope>NUCLEOTIDE SEQUENCE [LARGE SCALE GENOMIC DNA]</scope>
    <source>
        <strain evidence="9">SC8811_S16_3</strain>
    </source>
</reference>
<feature type="transmembrane region" description="Helical" evidence="8">
    <location>
        <begin position="62"/>
        <end position="85"/>
    </location>
</feature>
<evidence type="ECO:0000256" key="6">
    <source>
        <dbReference type="ARBA" id="ARBA00023136"/>
    </source>
</evidence>
<dbReference type="InterPro" id="IPR026030">
    <property type="entry name" value="Pur-cyt_permease_Fcy2/21/22"/>
</dbReference>
<evidence type="ECO:0000256" key="1">
    <source>
        <dbReference type="ARBA" id="ARBA00004141"/>
    </source>
</evidence>
<feature type="transmembrane region" description="Helical" evidence="8">
    <location>
        <begin position="249"/>
        <end position="271"/>
    </location>
</feature>
<evidence type="ECO:0000256" key="8">
    <source>
        <dbReference type="SAM" id="Phobius"/>
    </source>
</evidence>
<feature type="transmembrane region" description="Helical" evidence="8">
    <location>
        <begin position="406"/>
        <end position="433"/>
    </location>
</feature>
<proteinExistence type="inferred from homology"/>
<evidence type="ECO:0000256" key="4">
    <source>
        <dbReference type="ARBA" id="ARBA00022692"/>
    </source>
</evidence>
<keyword evidence="3 7" id="KW-0813">Transport</keyword>
<evidence type="ECO:0000256" key="5">
    <source>
        <dbReference type="ARBA" id="ARBA00022989"/>
    </source>
</evidence>
<dbReference type="GO" id="GO:0022857">
    <property type="term" value="F:transmembrane transporter activity"/>
    <property type="evidence" value="ECO:0007669"/>
    <property type="project" value="InterPro"/>
</dbReference>
<dbReference type="PANTHER" id="PTHR31806">
    <property type="entry name" value="PURINE-CYTOSINE PERMEASE FCY2-RELATED"/>
    <property type="match status" value="1"/>
</dbReference>
<dbReference type="InterPro" id="IPR001248">
    <property type="entry name" value="Pur-cyt_permease"/>
</dbReference>
<dbReference type="PIRSF" id="PIRSF002744">
    <property type="entry name" value="Pur-cyt_permease"/>
    <property type="match status" value="1"/>
</dbReference>
<feature type="transmembrane region" description="Helical" evidence="8">
    <location>
        <begin position="453"/>
        <end position="474"/>
    </location>
</feature>
<comment type="subcellular location">
    <subcellularLocation>
        <location evidence="1">Membrane</location>
        <topology evidence="1">Multi-pass membrane protein</topology>
    </subcellularLocation>
</comment>
<evidence type="ECO:0000256" key="3">
    <source>
        <dbReference type="ARBA" id="ARBA00022448"/>
    </source>
</evidence>
<dbReference type="RefSeq" id="WP_338182602.1">
    <property type="nucleotide sequence ID" value="NZ_JAEKNQ010000063.1"/>
</dbReference>
<dbReference type="Proteomes" id="UP000620075">
    <property type="component" value="Unassembled WGS sequence"/>
</dbReference>
<organism evidence="9 10">
    <name type="scientific">Candidatus Dormiibacter inghamiae</name>
    <dbReference type="NCBI Taxonomy" id="3127013"/>
    <lineage>
        <taxon>Bacteria</taxon>
        <taxon>Bacillati</taxon>
        <taxon>Candidatus Dormiibacterota</taxon>
        <taxon>Candidatus Dormibacteria</taxon>
        <taxon>Candidatus Dormibacterales</taxon>
        <taxon>Candidatus Dormibacteraceae</taxon>
        <taxon>Candidatus Dormiibacter</taxon>
    </lineage>
</organism>
<keyword evidence="4 8" id="KW-0812">Transmembrane</keyword>
<dbReference type="Gene3D" id="1.10.4160.10">
    <property type="entry name" value="Hydantoin permease"/>
    <property type="match status" value="1"/>
</dbReference>
<evidence type="ECO:0000256" key="7">
    <source>
        <dbReference type="PIRNR" id="PIRNR002744"/>
    </source>
</evidence>
<dbReference type="AlphaFoldDB" id="A0A934KH88"/>
<dbReference type="EMBL" id="JAEKNQ010000063">
    <property type="protein sequence ID" value="MBJ7604645.1"/>
    <property type="molecule type" value="Genomic_DNA"/>
</dbReference>
<protein>
    <submittedName>
        <fullName evidence="9">Cytosine permease</fullName>
    </submittedName>
</protein>
<dbReference type="PANTHER" id="PTHR31806:SF1">
    <property type="entry name" value="PURINE-CYTOSINE PERMEASE FCY2-RELATED"/>
    <property type="match status" value="1"/>
</dbReference>
<comment type="caution">
    <text evidence="9">The sequence shown here is derived from an EMBL/GenBank/DDBJ whole genome shotgun (WGS) entry which is preliminary data.</text>
</comment>
<feature type="transmembrane region" description="Helical" evidence="8">
    <location>
        <begin position="35"/>
        <end position="56"/>
    </location>
</feature>
<feature type="transmembrane region" description="Helical" evidence="8">
    <location>
        <begin position="335"/>
        <end position="356"/>
    </location>
</feature>
<comment type="similarity">
    <text evidence="2 7">Belongs to the purine-cytosine permease (2.A.39) family.</text>
</comment>
<keyword evidence="5 8" id="KW-1133">Transmembrane helix</keyword>
<gene>
    <name evidence="9" type="ORF">JF888_15940</name>
</gene>
<name>A0A934KH88_9BACT</name>
<feature type="transmembrane region" description="Helical" evidence="8">
    <location>
        <begin position="106"/>
        <end position="130"/>
    </location>
</feature>
<feature type="transmembrane region" description="Helical" evidence="8">
    <location>
        <begin position="177"/>
        <end position="197"/>
    </location>
</feature>